<protein>
    <submittedName>
        <fullName evidence="9">Uncharacterized protein conserved in bacteria</fullName>
    </submittedName>
</protein>
<keyword evidence="2" id="KW-0808">Transferase</keyword>
<evidence type="ECO:0000256" key="2">
    <source>
        <dbReference type="ARBA" id="ARBA00022679"/>
    </source>
</evidence>
<dbReference type="PROSITE" id="PS52029">
    <property type="entry name" value="LD_TPASE"/>
    <property type="match status" value="1"/>
</dbReference>
<evidence type="ECO:0000256" key="7">
    <source>
        <dbReference type="SAM" id="Phobius"/>
    </source>
</evidence>
<dbReference type="PANTHER" id="PTHR36699">
    <property type="entry name" value="LD-TRANSPEPTIDASE"/>
    <property type="match status" value="1"/>
</dbReference>
<evidence type="ECO:0000256" key="1">
    <source>
        <dbReference type="ARBA" id="ARBA00004752"/>
    </source>
</evidence>
<name>A0A0S6VS87_9BACT</name>
<evidence type="ECO:0000313" key="9">
    <source>
        <dbReference type="EMBL" id="GAK50280.1"/>
    </source>
</evidence>
<dbReference type="AlphaFoldDB" id="A0A0S6VS87"/>
<dbReference type="STRING" id="1499966.U14_01508"/>
<dbReference type="EMBL" id="DF820456">
    <property type="protein sequence ID" value="GAK50280.1"/>
    <property type="molecule type" value="Genomic_DNA"/>
</dbReference>
<gene>
    <name evidence="9" type="ORF">U14_01508</name>
</gene>
<dbReference type="UniPathway" id="UPA00219"/>
<dbReference type="Pfam" id="PF03734">
    <property type="entry name" value="YkuD"/>
    <property type="match status" value="1"/>
</dbReference>
<feature type="domain" description="L,D-TPase catalytic" evidence="8">
    <location>
        <begin position="97"/>
        <end position="228"/>
    </location>
</feature>
<evidence type="ECO:0000259" key="8">
    <source>
        <dbReference type="PROSITE" id="PS52029"/>
    </source>
</evidence>
<evidence type="ECO:0000313" key="10">
    <source>
        <dbReference type="Proteomes" id="UP000030700"/>
    </source>
</evidence>
<keyword evidence="3 6" id="KW-0133">Cell shape</keyword>
<evidence type="ECO:0000256" key="3">
    <source>
        <dbReference type="ARBA" id="ARBA00022960"/>
    </source>
</evidence>
<dbReference type="PANTHER" id="PTHR36699:SF1">
    <property type="entry name" value="L,D-TRANSPEPTIDASE YAFK-RELATED"/>
    <property type="match status" value="1"/>
</dbReference>
<dbReference type="HOGENOM" id="CLU_032558_1_0_0"/>
<keyword evidence="10" id="KW-1185">Reference proteome</keyword>
<dbReference type="SUPFAM" id="SSF141523">
    <property type="entry name" value="L,D-transpeptidase catalytic domain-like"/>
    <property type="match status" value="1"/>
</dbReference>
<dbReference type="InterPro" id="IPR005490">
    <property type="entry name" value="LD_TPept_cat_dom"/>
</dbReference>
<feature type="active site" description="Proton donor/acceptor" evidence="6">
    <location>
        <position position="192"/>
    </location>
</feature>
<dbReference type="CDD" id="cd16913">
    <property type="entry name" value="YkuD_like"/>
    <property type="match status" value="1"/>
</dbReference>
<evidence type="ECO:0000256" key="6">
    <source>
        <dbReference type="PROSITE-ProRule" id="PRU01373"/>
    </source>
</evidence>
<dbReference type="GO" id="GO:0008360">
    <property type="term" value="P:regulation of cell shape"/>
    <property type="evidence" value="ECO:0007669"/>
    <property type="project" value="UniProtKB-UniRule"/>
</dbReference>
<evidence type="ECO:0000256" key="5">
    <source>
        <dbReference type="ARBA" id="ARBA00023316"/>
    </source>
</evidence>
<dbReference type="InterPro" id="IPR038063">
    <property type="entry name" value="Transpep_catalytic_dom"/>
</dbReference>
<feature type="transmembrane region" description="Helical" evidence="7">
    <location>
        <begin position="31"/>
        <end position="57"/>
    </location>
</feature>
<evidence type="ECO:0000256" key="4">
    <source>
        <dbReference type="ARBA" id="ARBA00022984"/>
    </source>
</evidence>
<keyword evidence="5 6" id="KW-0961">Cell wall biogenesis/degradation</keyword>
<keyword evidence="7" id="KW-0472">Membrane</keyword>
<accession>A0A0S6VS87</accession>
<keyword evidence="7" id="KW-0812">Transmembrane</keyword>
<reference evidence="9" key="1">
    <citation type="journal article" date="2015" name="PeerJ">
        <title>First genomic representation of candidate bacterial phylum KSB3 points to enhanced environmental sensing as a trigger of wastewater bulking.</title>
        <authorList>
            <person name="Sekiguchi Y."/>
            <person name="Ohashi A."/>
            <person name="Parks D.H."/>
            <person name="Yamauchi T."/>
            <person name="Tyson G.W."/>
            <person name="Hugenholtz P."/>
        </authorList>
    </citation>
    <scope>NUCLEOTIDE SEQUENCE [LARGE SCALE GENOMIC DNA]</scope>
</reference>
<proteinExistence type="predicted"/>
<dbReference type="Proteomes" id="UP000030700">
    <property type="component" value="Unassembled WGS sequence"/>
</dbReference>
<keyword evidence="4 6" id="KW-0573">Peptidoglycan synthesis</keyword>
<dbReference type="GO" id="GO:0071555">
    <property type="term" value="P:cell wall organization"/>
    <property type="evidence" value="ECO:0007669"/>
    <property type="project" value="UniProtKB-UniRule"/>
</dbReference>
<keyword evidence="7" id="KW-1133">Transmembrane helix</keyword>
<dbReference type="GO" id="GO:0016740">
    <property type="term" value="F:transferase activity"/>
    <property type="evidence" value="ECO:0007669"/>
    <property type="project" value="UniProtKB-KW"/>
</dbReference>
<comment type="pathway">
    <text evidence="1 6">Cell wall biogenesis; peptidoglycan biosynthesis.</text>
</comment>
<feature type="active site" description="Nucleophile" evidence="6">
    <location>
        <position position="200"/>
    </location>
</feature>
<organism evidence="9">
    <name type="scientific">Candidatus Moduliflexus flocculans</name>
    <dbReference type="NCBI Taxonomy" id="1499966"/>
    <lineage>
        <taxon>Bacteria</taxon>
        <taxon>Candidatus Moduliflexota</taxon>
        <taxon>Candidatus Moduliflexia</taxon>
        <taxon>Candidatus Moduliflexales</taxon>
        <taxon>Candidatus Moduliflexaceae</taxon>
    </lineage>
</organism>
<sequence>MLSLGSPASCWLAQPTGCRRSYIFCMKKTQFRLLAIICIGSVVLCGILFDLPVFRFLRQPLKRRSERDVIAQYGANAKRRLQPHLTQAGFADFPKQLALLAFKEEQIVEVWGKREQIWRRITAYPFTAMSGTLGPKLREGDGQIPEGLYRIEILNPNSNYHLSLRVNYPNEFDRAMAERDGRTRLGGDIYLHGKNATVGCIPVGDPAIEDLFALVYSAGLPQVRVIIAPRDFRKNPARPALPDVAWERLLYDMIELALEPFNVS</sequence>
<dbReference type="GO" id="GO:0009252">
    <property type="term" value="P:peptidoglycan biosynthetic process"/>
    <property type="evidence" value="ECO:0007669"/>
    <property type="project" value="UniProtKB-UniPathway"/>
</dbReference>